<organism evidence="1">
    <name type="scientific">Cucumis melo</name>
    <name type="common">Muskmelon</name>
    <dbReference type="NCBI Taxonomy" id="3656"/>
    <lineage>
        <taxon>Eukaryota</taxon>
        <taxon>Viridiplantae</taxon>
        <taxon>Streptophyta</taxon>
        <taxon>Embryophyta</taxon>
        <taxon>Tracheophyta</taxon>
        <taxon>Spermatophyta</taxon>
        <taxon>Magnoliopsida</taxon>
        <taxon>eudicotyledons</taxon>
        <taxon>Gunneridae</taxon>
        <taxon>Pentapetalae</taxon>
        <taxon>rosids</taxon>
        <taxon>fabids</taxon>
        <taxon>Cucurbitales</taxon>
        <taxon>Cucurbitaceae</taxon>
        <taxon>Benincaseae</taxon>
        <taxon>Cucumis</taxon>
    </lineage>
</organism>
<dbReference type="Gramene" id="MELO3C033888.2.1">
    <property type="protein sequence ID" value="MELO3C033888.2.1"/>
    <property type="gene ID" value="MELO3C033888.2"/>
</dbReference>
<dbReference type="EnsemblPlants" id="MELO3C033888.2.1">
    <property type="protein sequence ID" value="MELO3C033888.2.1"/>
    <property type="gene ID" value="MELO3C033888.2"/>
</dbReference>
<name>A0A9I9EHM3_CUCME</name>
<sequence>MKCLDFLEWDSQPQVLKVMETYDRFVNGRWIFGNMIDYPCTSLVPWPNGSCRVAAWLMKFFLVTQVN</sequence>
<proteinExistence type="predicted"/>
<protein>
    <submittedName>
        <fullName evidence="1">Uncharacterized protein</fullName>
    </submittedName>
</protein>
<dbReference type="AlphaFoldDB" id="A0A9I9EHM3"/>
<reference evidence="1" key="1">
    <citation type="submission" date="2023-03" db="UniProtKB">
        <authorList>
            <consortium name="EnsemblPlants"/>
        </authorList>
    </citation>
    <scope>IDENTIFICATION</scope>
</reference>
<accession>A0A9I9EHM3</accession>
<evidence type="ECO:0000313" key="1">
    <source>
        <dbReference type="EnsemblPlants" id="MELO3C033888.2.1"/>
    </source>
</evidence>